<keyword evidence="3 5" id="KW-0963">Cytoplasm</keyword>
<dbReference type="FunFam" id="3.30.1360.40:FF:000001">
    <property type="entry name" value="Ribosome-recycling factor"/>
    <property type="match status" value="1"/>
</dbReference>
<comment type="function">
    <text evidence="5">Responsible for the release of ribosomes from messenger RNA at the termination of protein biosynthesis. May increase the efficiency of translation by recycling ribosomes from one round of translation to another.</text>
</comment>
<evidence type="ECO:0000259" key="7">
    <source>
        <dbReference type="Pfam" id="PF01765"/>
    </source>
</evidence>
<evidence type="ECO:0000313" key="8">
    <source>
        <dbReference type="EMBL" id="BCK85565.1"/>
    </source>
</evidence>
<evidence type="ECO:0000256" key="3">
    <source>
        <dbReference type="ARBA" id="ARBA00022490"/>
    </source>
</evidence>
<feature type="domain" description="Ribosome recycling factor" evidence="7">
    <location>
        <begin position="22"/>
        <end position="183"/>
    </location>
</feature>
<dbReference type="InterPro" id="IPR036191">
    <property type="entry name" value="RRF_sf"/>
</dbReference>
<dbReference type="PANTHER" id="PTHR20982:SF3">
    <property type="entry name" value="MITOCHONDRIAL RIBOSOME RECYCLING FACTOR PSEUDO 1"/>
    <property type="match status" value="1"/>
</dbReference>
<comment type="subcellular location">
    <subcellularLocation>
        <location evidence="1 5">Cytoplasm</location>
    </subcellularLocation>
</comment>
<evidence type="ECO:0000256" key="4">
    <source>
        <dbReference type="ARBA" id="ARBA00022917"/>
    </source>
</evidence>
<dbReference type="SUPFAM" id="SSF55194">
    <property type="entry name" value="Ribosome recycling factor, RRF"/>
    <property type="match status" value="1"/>
</dbReference>
<dbReference type="GO" id="GO:0043023">
    <property type="term" value="F:ribosomal large subunit binding"/>
    <property type="evidence" value="ECO:0007669"/>
    <property type="project" value="TreeGrafter"/>
</dbReference>
<dbReference type="GO" id="GO:0006415">
    <property type="term" value="P:translational termination"/>
    <property type="evidence" value="ECO:0007669"/>
    <property type="project" value="UniProtKB-UniRule"/>
</dbReference>
<dbReference type="RefSeq" id="WP_187030785.1">
    <property type="nucleotide sequence ID" value="NZ_AP023420.1"/>
</dbReference>
<dbReference type="InterPro" id="IPR002661">
    <property type="entry name" value="Ribosome_recyc_fac"/>
</dbReference>
<gene>
    <name evidence="5 8" type="primary">frr</name>
    <name evidence="8" type="ORF">MM59RIKEN_28840</name>
</gene>
<dbReference type="EMBL" id="AP023420">
    <property type="protein sequence ID" value="BCK85565.1"/>
    <property type="molecule type" value="Genomic_DNA"/>
</dbReference>
<keyword evidence="4 5" id="KW-0648">Protein biosynthesis</keyword>
<evidence type="ECO:0000313" key="9">
    <source>
        <dbReference type="Proteomes" id="UP000679848"/>
    </source>
</evidence>
<dbReference type="HAMAP" id="MF_00040">
    <property type="entry name" value="RRF"/>
    <property type="match status" value="1"/>
</dbReference>
<dbReference type="KEGG" id="pfaa:MM59RIKEN_28840"/>
<organism evidence="8 9">
    <name type="scientific">Pusillibacter faecalis</name>
    <dbReference type="NCBI Taxonomy" id="2714358"/>
    <lineage>
        <taxon>Bacteria</taxon>
        <taxon>Bacillati</taxon>
        <taxon>Bacillota</taxon>
        <taxon>Clostridia</taxon>
        <taxon>Eubacteriales</taxon>
        <taxon>Oscillospiraceae</taxon>
        <taxon>Pusillibacter</taxon>
    </lineage>
</organism>
<feature type="coiled-coil region" evidence="6">
    <location>
        <begin position="139"/>
        <end position="166"/>
    </location>
</feature>
<dbReference type="NCBIfam" id="TIGR00496">
    <property type="entry name" value="frr"/>
    <property type="match status" value="1"/>
</dbReference>
<evidence type="ECO:0000256" key="2">
    <source>
        <dbReference type="ARBA" id="ARBA00005912"/>
    </source>
</evidence>
<dbReference type="Gene3D" id="1.10.132.20">
    <property type="entry name" value="Ribosome-recycling factor"/>
    <property type="match status" value="1"/>
</dbReference>
<keyword evidence="6" id="KW-0175">Coiled coil</keyword>
<reference evidence="8" key="1">
    <citation type="submission" date="2020-09" db="EMBL/GenBank/DDBJ databases">
        <title>New species isolated from human feces.</title>
        <authorList>
            <person name="Kitahara M."/>
            <person name="Shigeno Y."/>
            <person name="Shime M."/>
            <person name="Matsumoto Y."/>
            <person name="Nakamura S."/>
            <person name="Motooka D."/>
            <person name="Fukuoka S."/>
            <person name="Nishikawa H."/>
            <person name="Benno Y."/>
        </authorList>
    </citation>
    <scope>NUCLEOTIDE SEQUENCE</scope>
    <source>
        <strain evidence="8">MM59</strain>
    </source>
</reference>
<dbReference type="Proteomes" id="UP000679848">
    <property type="component" value="Chromosome"/>
</dbReference>
<evidence type="ECO:0000256" key="1">
    <source>
        <dbReference type="ARBA" id="ARBA00004496"/>
    </source>
</evidence>
<comment type="similarity">
    <text evidence="2 5">Belongs to the RRF family.</text>
</comment>
<protein>
    <recommendedName>
        <fullName evidence="5">Ribosome-recycling factor</fullName>
        <shortName evidence="5">RRF</shortName>
    </recommendedName>
    <alternativeName>
        <fullName evidence="5">Ribosome-releasing factor</fullName>
    </alternativeName>
</protein>
<dbReference type="AlphaFoldDB" id="A0A810QG94"/>
<keyword evidence="9" id="KW-1185">Reference proteome</keyword>
<dbReference type="CDD" id="cd00520">
    <property type="entry name" value="RRF"/>
    <property type="match status" value="1"/>
</dbReference>
<proteinExistence type="inferred from homology"/>
<accession>A0A810QG94</accession>
<name>A0A810QG94_9FIRM</name>
<dbReference type="GO" id="GO:0005737">
    <property type="term" value="C:cytoplasm"/>
    <property type="evidence" value="ECO:0007669"/>
    <property type="project" value="UniProtKB-SubCell"/>
</dbReference>
<sequence>MLKDEYKVYESKMKKSIDSVAADFASVRAGRANASVLDRIMVDYYGSPTPIQQIAAISSPDARTLLISPWDSSALKAIEKAIQNSDLGINPQNDGKALRLGFPQLTEERRKELVKQIHKYAENGKVAVRNIRRDAMEAFKKQEKKSEITEDELKQAEKDLQKLTDESCKALDDLLAKKEKELMAV</sequence>
<dbReference type="FunFam" id="1.10.132.20:FF:000001">
    <property type="entry name" value="Ribosome-recycling factor"/>
    <property type="match status" value="1"/>
</dbReference>
<evidence type="ECO:0000256" key="5">
    <source>
        <dbReference type="HAMAP-Rule" id="MF_00040"/>
    </source>
</evidence>
<dbReference type="InterPro" id="IPR023584">
    <property type="entry name" value="Ribosome_recyc_fac_dom"/>
</dbReference>
<dbReference type="Pfam" id="PF01765">
    <property type="entry name" value="RRF"/>
    <property type="match status" value="1"/>
</dbReference>
<dbReference type="Gene3D" id="3.30.1360.40">
    <property type="match status" value="1"/>
</dbReference>
<evidence type="ECO:0000256" key="6">
    <source>
        <dbReference type="SAM" id="Coils"/>
    </source>
</evidence>
<dbReference type="PANTHER" id="PTHR20982">
    <property type="entry name" value="RIBOSOME RECYCLING FACTOR"/>
    <property type="match status" value="1"/>
</dbReference>